<dbReference type="eggNOG" id="COG0534">
    <property type="taxonomic scope" value="Bacteria"/>
</dbReference>
<dbReference type="InterPro" id="IPR002528">
    <property type="entry name" value="MATE_fam"/>
</dbReference>
<feature type="transmembrane region" description="Helical" evidence="7">
    <location>
        <begin position="117"/>
        <end position="137"/>
    </location>
</feature>
<dbReference type="GO" id="GO:0005886">
    <property type="term" value="C:plasma membrane"/>
    <property type="evidence" value="ECO:0007669"/>
    <property type="project" value="UniProtKB-SubCell"/>
</dbReference>
<keyword evidence="9" id="KW-1185">Reference proteome</keyword>
<dbReference type="PANTHER" id="PTHR43549:SF2">
    <property type="entry name" value="MULTIDRUG RESISTANCE PROTEIN NORM-RELATED"/>
    <property type="match status" value="1"/>
</dbReference>
<keyword evidence="3" id="KW-1003">Cell membrane</keyword>
<feature type="transmembrane region" description="Helical" evidence="7">
    <location>
        <begin position="305"/>
        <end position="328"/>
    </location>
</feature>
<evidence type="ECO:0000256" key="6">
    <source>
        <dbReference type="ARBA" id="ARBA00023136"/>
    </source>
</evidence>
<feature type="transmembrane region" description="Helical" evidence="7">
    <location>
        <begin position="80"/>
        <end position="105"/>
    </location>
</feature>
<dbReference type="InterPro" id="IPR052031">
    <property type="entry name" value="Membrane_Transporter-Flippase"/>
</dbReference>
<evidence type="ECO:0000256" key="4">
    <source>
        <dbReference type="ARBA" id="ARBA00022692"/>
    </source>
</evidence>
<keyword evidence="2" id="KW-0813">Transport</keyword>
<evidence type="ECO:0000256" key="3">
    <source>
        <dbReference type="ARBA" id="ARBA00022475"/>
    </source>
</evidence>
<dbReference type="AlphaFoldDB" id="D1PII5"/>
<dbReference type="Proteomes" id="UP000003438">
    <property type="component" value="Unassembled WGS sequence"/>
</dbReference>
<proteinExistence type="predicted"/>
<evidence type="ECO:0000256" key="1">
    <source>
        <dbReference type="ARBA" id="ARBA00004651"/>
    </source>
</evidence>
<sequence>MIVPAAVSQIIVLIYNMADTFYIGRTNDPYMLAGASLILPVFNMLLCLSSLAGIGGGTLISRLLGSGEEEEARKVSAFSFWLAVALSLAFSLGLGCFMTPALRFLGAGDNIFLYARQYSFCVIVLGAVPTVLSNVMAHLVRSVGMSREAGFGITLGAVLNIALDPVFMYLILPDGQQVLGVGIATLLSNCVACVYFLVILWQIRQHTVLTADPRGGLPCGRNIAAVFGVGIPSAVASLLFDLDYVVIDKLMVSYSEVALAAIGIVLKVERLPLNVGIGICQGMVPLVAYNCASGNEKRMNQVIRLSLATGLVVAAASILLYELFTPWIVRVFISDAPTVALATTFLRIRILATPLMFLSFFTVYIFQGFGNGRISLFLGVVRWAVFNIPMLYLLNFCIGMYGIVWSQIVADVLTVLLSVYVYRTRRPAFAV</sequence>
<comment type="caution">
    <text evidence="8">The sequence shown here is derived from an EMBL/GenBank/DDBJ whole genome shotgun (WGS) entry which is preliminary data.</text>
</comment>
<dbReference type="EMBL" id="ACBY02000011">
    <property type="protein sequence ID" value="EFB77343.1"/>
    <property type="molecule type" value="Genomic_DNA"/>
</dbReference>
<evidence type="ECO:0000256" key="5">
    <source>
        <dbReference type="ARBA" id="ARBA00022989"/>
    </source>
</evidence>
<keyword evidence="4 7" id="KW-0812">Transmembrane</keyword>
<accession>D1PII5</accession>
<keyword evidence="6 7" id="KW-0472">Membrane</keyword>
<evidence type="ECO:0000256" key="7">
    <source>
        <dbReference type="SAM" id="Phobius"/>
    </source>
</evidence>
<comment type="subcellular location">
    <subcellularLocation>
        <location evidence="1">Cell membrane</location>
        <topology evidence="1">Multi-pass membrane protein</topology>
    </subcellularLocation>
</comment>
<dbReference type="PIRSF" id="PIRSF006603">
    <property type="entry name" value="DinF"/>
    <property type="match status" value="1"/>
</dbReference>
<feature type="transmembrane region" description="Helical" evidence="7">
    <location>
        <begin position="37"/>
        <end position="60"/>
    </location>
</feature>
<evidence type="ECO:0000313" key="8">
    <source>
        <dbReference type="EMBL" id="EFB77343.1"/>
    </source>
</evidence>
<name>D1PII5_9FIRM</name>
<organism evidence="8 9">
    <name type="scientific">Subdoligranulum variabile DSM 15176</name>
    <dbReference type="NCBI Taxonomy" id="411471"/>
    <lineage>
        <taxon>Bacteria</taxon>
        <taxon>Bacillati</taxon>
        <taxon>Bacillota</taxon>
        <taxon>Clostridia</taxon>
        <taxon>Eubacteriales</taxon>
        <taxon>Oscillospiraceae</taxon>
        <taxon>Subdoligranulum</taxon>
    </lineage>
</organism>
<protein>
    <submittedName>
        <fullName evidence="8">Multidrug export protein MepA</fullName>
    </submittedName>
</protein>
<dbReference type="GO" id="GO:0042910">
    <property type="term" value="F:xenobiotic transmembrane transporter activity"/>
    <property type="evidence" value="ECO:0007669"/>
    <property type="project" value="InterPro"/>
</dbReference>
<dbReference type="GO" id="GO:0015297">
    <property type="term" value="F:antiporter activity"/>
    <property type="evidence" value="ECO:0007669"/>
    <property type="project" value="InterPro"/>
</dbReference>
<evidence type="ECO:0000256" key="2">
    <source>
        <dbReference type="ARBA" id="ARBA00022448"/>
    </source>
</evidence>
<feature type="transmembrane region" description="Helical" evidence="7">
    <location>
        <begin position="348"/>
        <end position="367"/>
    </location>
</feature>
<gene>
    <name evidence="8" type="primary">mepA</name>
    <name evidence="8" type="ORF">SUBVAR_04149</name>
</gene>
<feature type="transmembrane region" description="Helical" evidence="7">
    <location>
        <begin position="374"/>
        <end position="394"/>
    </location>
</feature>
<dbReference type="Pfam" id="PF01554">
    <property type="entry name" value="MatE"/>
    <property type="match status" value="2"/>
</dbReference>
<keyword evidence="5 7" id="KW-1133">Transmembrane helix</keyword>
<feature type="transmembrane region" description="Helical" evidence="7">
    <location>
        <begin position="178"/>
        <end position="201"/>
    </location>
</feature>
<reference evidence="8" key="1">
    <citation type="submission" date="2009-12" db="EMBL/GenBank/DDBJ databases">
        <authorList>
            <person name="Weinstock G."/>
            <person name="Sodergren E."/>
            <person name="Clifton S."/>
            <person name="Fulton L."/>
            <person name="Fulton B."/>
            <person name="Courtney L."/>
            <person name="Fronick C."/>
            <person name="Harrison M."/>
            <person name="Strong C."/>
            <person name="Farmer C."/>
            <person name="Delahaunty K."/>
            <person name="Markovic C."/>
            <person name="Hall O."/>
            <person name="Minx P."/>
            <person name="Tomlinson C."/>
            <person name="Mitreva M."/>
            <person name="Nelson J."/>
            <person name="Hou S."/>
            <person name="Wollam A."/>
            <person name="Pepin K.H."/>
            <person name="Johnson M."/>
            <person name="Bhonagiri V."/>
            <person name="Nash W.E."/>
            <person name="Warren W."/>
            <person name="Chinwalla A."/>
            <person name="Mardis E.R."/>
            <person name="Wilson R.K."/>
        </authorList>
    </citation>
    <scope>NUCLEOTIDE SEQUENCE [LARGE SCALE GENOMIC DNA]</scope>
    <source>
        <strain evidence="8">DSM 15176</strain>
    </source>
</reference>
<dbReference type="PANTHER" id="PTHR43549">
    <property type="entry name" value="MULTIDRUG RESISTANCE PROTEIN YPNP-RELATED"/>
    <property type="match status" value="1"/>
</dbReference>
<feature type="transmembrane region" description="Helical" evidence="7">
    <location>
        <begin position="149"/>
        <end position="172"/>
    </location>
</feature>
<dbReference type="InterPro" id="IPR048279">
    <property type="entry name" value="MdtK-like"/>
</dbReference>
<dbReference type="STRING" id="411471.SUBVAR_04149"/>
<evidence type="ECO:0000313" key="9">
    <source>
        <dbReference type="Proteomes" id="UP000003438"/>
    </source>
</evidence>
<dbReference type="HOGENOM" id="CLU_012893_0_0_9"/>
<feature type="transmembrane region" description="Helical" evidence="7">
    <location>
        <begin position="222"/>
        <end position="240"/>
    </location>
</feature>